<protein>
    <submittedName>
        <fullName evidence="1">Uncharacterized protein</fullName>
    </submittedName>
</protein>
<evidence type="ECO:0000313" key="2">
    <source>
        <dbReference type="Proteomes" id="UP000663864"/>
    </source>
</evidence>
<accession>A0A813TST9</accession>
<sequence length="241" mass="28563">AHQTIISGIENAKQNAEGYLNRIYSELQTINVDIELTLAREAIFQSERMESILIQLNQIQEKPETYGITKDIELQIVIPNHRKILFGEMDVIIEHHNELHDKINKATQHDDPNSPLFEQIDQWQNMMTEKVNLVAEHTRQQVSQLLNLKRIKITNDFKRFSQELVHLKETENFVEHDLTRLKYIIHQFNHELKQLTKPFTIELHTEQSDRIVWSQLIYAEEKSTYAGIHQREQYVRGMMVN</sequence>
<organism evidence="1 2">
    <name type="scientific">Rotaria sordida</name>
    <dbReference type="NCBI Taxonomy" id="392033"/>
    <lineage>
        <taxon>Eukaryota</taxon>
        <taxon>Metazoa</taxon>
        <taxon>Spiralia</taxon>
        <taxon>Gnathifera</taxon>
        <taxon>Rotifera</taxon>
        <taxon>Eurotatoria</taxon>
        <taxon>Bdelloidea</taxon>
        <taxon>Philodinida</taxon>
        <taxon>Philodinidae</taxon>
        <taxon>Rotaria</taxon>
    </lineage>
</organism>
<proteinExistence type="predicted"/>
<dbReference type="Proteomes" id="UP000663864">
    <property type="component" value="Unassembled WGS sequence"/>
</dbReference>
<name>A0A813TST9_9BILA</name>
<dbReference type="AlphaFoldDB" id="A0A813TST9"/>
<feature type="non-terminal residue" evidence="1">
    <location>
        <position position="1"/>
    </location>
</feature>
<reference evidence="1" key="1">
    <citation type="submission" date="2021-02" db="EMBL/GenBank/DDBJ databases">
        <authorList>
            <person name="Nowell W R."/>
        </authorList>
    </citation>
    <scope>NUCLEOTIDE SEQUENCE</scope>
</reference>
<evidence type="ECO:0000313" key="1">
    <source>
        <dbReference type="EMBL" id="CAF0815951.1"/>
    </source>
</evidence>
<comment type="caution">
    <text evidence="1">The sequence shown here is derived from an EMBL/GenBank/DDBJ whole genome shotgun (WGS) entry which is preliminary data.</text>
</comment>
<gene>
    <name evidence="1" type="ORF">ZHD862_LOCUS3142</name>
</gene>
<dbReference type="EMBL" id="CAJNOT010000067">
    <property type="protein sequence ID" value="CAF0815951.1"/>
    <property type="molecule type" value="Genomic_DNA"/>
</dbReference>